<dbReference type="GeneID" id="90995787"/>
<organism evidence="2 3">
    <name type="scientific">Tissierella praeacuta DSM 18095</name>
    <dbReference type="NCBI Taxonomy" id="1123404"/>
    <lineage>
        <taxon>Bacteria</taxon>
        <taxon>Bacillati</taxon>
        <taxon>Bacillota</taxon>
        <taxon>Tissierellia</taxon>
        <taxon>Tissierellales</taxon>
        <taxon>Tissierellaceae</taxon>
        <taxon>Tissierella</taxon>
    </lineage>
</organism>
<keyword evidence="3" id="KW-1185">Reference proteome</keyword>
<keyword evidence="1" id="KW-1133">Transmembrane helix</keyword>
<evidence type="ECO:0000313" key="3">
    <source>
        <dbReference type="Proteomes" id="UP000184114"/>
    </source>
</evidence>
<gene>
    <name evidence="2" type="ORF">SAMN02745784_01427</name>
</gene>
<proteinExistence type="predicted"/>
<reference evidence="3" key="1">
    <citation type="submission" date="2016-11" db="EMBL/GenBank/DDBJ databases">
        <authorList>
            <person name="Varghese N."/>
            <person name="Submissions S."/>
        </authorList>
    </citation>
    <scope>NUCLEOTIDE SEQUENCE [LARGE SCALE GENOMIC DNA]</scope>
    <source>
        <strain evidence="3">DSM 18095</strain>
    </source>
</reference>
<dbReference type="EMBL" id="FQTY01000004">
    <property type="protein sequence ID" value="SHE65640.1"/>
    <property type="molecule type" value="Genomic_DNA"/>
</dbReference>
<keyword evidence="1" id="KW-0812">Transmembrane</keyword>
<accession>A0A1M4V9S1</accession>
<protein>
    <submittedName>
        <fullName evidence="2">Uncharacterized protein</fullName>
    </submittedName>
</protein>
<feature type="transmembrane region" description="Helical" evidence="1">
    <location>
        <begin position="6"/>
        <end position="27"/>
    </location>
</feature>
<evidence type="ECO:0000313" key="2">
    <source>
        <dbReference type="EMBL" id="SHE65640.1"/>
    </source>
</evidence>
<dbReference type="RefSeq" id="WP_072974757.1">
    <property type="nucleotide sequence ID" value="NZ_FQTY01000004.1"/>
</dbReference>
<sequence length="61" mass="7004">MQFIAVIGFYTIWVTPIIFVVNLIGAIKAIKEGRQTEKYTIACCISLMLIVIPIYMMLMYI</sequence>
<dbReference type="Proteomes" id="UP000184114">
    <property type="component" value="Unassembled WGS sequence"/>
</dbReference>
<dbReference type="AlphaFoldDB" id="A0A1M4V9S1"/>
<keyword evidence="1" id="KW-0472">Membrane</keyword>
<name>A0A1M4V9S1_9FIRM</name>
<evidence type="ECO:0000256" key="1">
    <source>
        <dbReference type="SAM" id="Phobius"/>
    </source>
</evidence>
<feature type="transmembrane region" description="Helical" evidence="1">
    <location>
        <begin position="39"/>
        <end position="60"/>
    </location>
</feature>